<dbReference type="GO" id="GO:0008897">
    <property type="term" value="F:holo-[acyl-carrier-protein] synthase activity"/>
    <property type="evidence" value="ECO:0007669"/>
    <property type="project" value="InterPro"/>
</dbReference>
<evidence type="ECO:0000259" key="4">
    <source>
        <dbReference type="Pfam" id="PF22624"/>
    </source>
</evidence>
<reference evidence="5" key="2">
    <citation type="journal article" date="2022" name="Microbiol. Resour. Announc.">
        <title>Metagenome Sequencing to Explore Phylogenomics of Terrestrial Cyanobacteria.</title>
        <authorList>
            <person name="Ward R.D."/>
            <person name="Stajich J.E."/>
            <person name="Johansen J.R."/>
            <person name="Huntemann M."/>
            <person name="Clum A."/>
            <person name="Foster B."/>
            <person name="Foster B."/>
            <person name="Roux S."/>
            <person name="Palaniappan K."/>
            <person name="Varghese N."/>
            <person name="Mukherjee S."/>
            <person name="Reddy T.B.K."/>
            <person name="Daum C."/>
            <person name="Copeland A."/>
            <person name="Chen I.A."/>
            <person name="Ivanova N.N."/>
            <person name="Kyrpides N.C."/>
            <person name="Shapiro N."/>
            <person name="Eloe-Fadrosh E.A."/>
            <person name="Pietrasiak N."/>
        </authorList>
    </citation>
    <scope>NUCLEOTIDE SEQUENCE</scope>
    <source>
        <strain evidence="5">UHER 2000/2452</strain>
    </source>
</reference>
<dbReference type="GO" id="GO:0000287">
    <property type="term" value="F:magnesium ion binding"/>
    <property type="evidence" value="ECO:0007669"/>
    <property type="project" value="InterPro"/>
</dbReference>
<sequence length="252" mass="28775">MNNLMPEWVLPPENLALLSNEVHVWQASLRQPPEQVERLAKLLSVEEQDRAARFRRERDRLHFISGRGLLREMLGRYLAIAPAQIQFGYGDHGKPFVVSAPELKLTDLQFNMSHGHELALYAIGRDRPVGIDVEYVRRPVADLEQLTQRFFSKREHATLLALPPHQRVKTFFRGWTCKEAYLKAIGTGLTELDQVEVALTPDIPPKLILSSDSTGWWLHILEPQPDYTAALVAAIAEPSQPPHLHYWRIGSE</sequence>
<dbReference type="PANTHER" id="PTHR12215:SF10">
    <property type="entry name" value="L-AMINOADIPATE-SEMIALDEHYDE DEHYDROGENASE-PHOSPHOPANTETHEINYL TRANSFERASE"/>
    <property type="match status" value="1"/>
</dbReference>
<dbReference type="Proteomes" id="UP000757435">
    <property type="component" value="Unassembled WGS sequence"/>
</dbReference>
<accession>A0A951QBC9</accession>
<evidence type="ECO:0000313" key="5">
    <source>
        <dbReference type="EMBL" id="MBW4659459.1"/>
    </source>
</evidence>
<evidence type="ECO:0000256" key="1">
    <source>
        <dbReference type="ARBA" id="ARBA00010990"/>
    </source>
</evidence>
<evidence type="ECO:0000259" key="3">
    <source>
        <dbReference type="Pfam" id="PF01648"/>
    </source>
</evidence>
<feature type="domain" description="4'-phosphopantetheinyl transferase N-terminal" evidence="4">
    <location>
        <begin position="34"/>
        <end position="120"/>
    </location>
</feature>
<feature type="domain" description="4'-phosphopantetheinyl transferase" evidence="3">
    <location>
        <begin position="128"/>
        <end position="231"/>
    </location>
</feature>
<dbReference type="GO" id="GO:0019878">
    <property type="term" value="P:lysine biosynthetic process via aminoadipic acid"/>
    <property type="evidence" value="ECO:0007669"/>
    <property type="project" value="TreeGrafter"/>
</dbReference>
<dbReference type="PANTHER" id="PTHR12215">
    <property type="entry name" value="PHOSPHOPANTETHEINE TRANSFERASE"/>
    <property type="match status" value="1"/>
</dbReference>
<dbReference type="Pfam" id="PF22624">
    <property type="entry name" value="AASDHPPT_N"/>
    <property type="match status" value="1"/>
</dbReference>
<name>A0A951QBC9_9CYAN</name>
<proteinExistence type="inferred from homology"/>
<dbReference type="InterPro" id="IPR008278">
    <property type="entry name" value="4-PPantetheinyl_Trfase_dom"/>
</dbReference>
<dbReference type="InterPro" id="IPR055066">
    <property type="entry name" value="AASDHPPT_N"/>
</dbReference>
<dbReference type="SUPFAM" id="SSF56214">
    <property type="entry name" value="4'-phosphopantetheinyl transferase"/>
    <property type="match status" value="2"/>
</dbReference>
<keyword evidence="2 5" id="KW-0808">Transferase</keyword>
<dbReference type="InterPro" id="IPR037143">
    <property type="entry name" value="4-PPantetheinyl_Trfase_dom_sf"/>
</dbReference>
<reference evidence="5" key="1">
    <citation type="submission" date="2021-05" db="EMBL/GenBank/DDBJ databases">
        <authorList>
            <person name="Pietrasiak N."/>
            <person name="Ward R."/>
            <person name="Stajich J.E."/>
            <person name="Kurbessoian T."/>
        </authorList>
    </citation>
    <scope>NUCLEOTIDE SEQUENCE</scope>
    <source>
        <strain evidence="5">UHER 2000/2452</strain>
    </source>
</reference>
<comment type="similarity">
    <text evidence="1">Belongs to the P-Pant transferase superfamily. Gsp/Sfp/HetI/AcpT family.</text>
</comment>
<organism evidence="5 6">
    <name type="scientific">Drouetiella hepatica Uher 2000/2452</name>
    <dbReference type="NCBI Taxonomy" id="904376"/>
    <lineage>
        <taxon>Bacteria</taxon>
        <taxon>Bacillati</taxon>
        <taxon>Cyanobacteriota</taxon>
        <taxon>Cyanophyceae</taxon>
        <taxon>Oculatellales</taxon>
        <taxon>Oculatellaceae</taxon>
        <taxon>Drouetiella</taxon>
    </lineage>
</organism>
<evidence type="ECO:0000313" key="6">
    <source>
        <dbReference type="Proteomes" id="UP000757435"/>
    </source>
</evidence>
<dbReference type="Gene3D" id="3.90.470.20">
    <property type="entry name" value="4'-phosphopantetheinyl transferase domain"/>
    <property type="match status" value="2"/>
</dbReference>
<evidence type="ECO:0000256" key="2">
    <source>
        <dbReference type="ARBA" id="ARBA00022679"/>
    </source>
</evidence>
<dbReference type="AlphaFoldDB" id="A0A951QBC9"/>
<dbReference type="InterPro" id="IPR050559">
    <property type="entry name" value="P-Pant_transferase_sf"/>
</dbReference>
<protein>
    <submittedName>
        <fullName evidence="5">4'-phosphopantetheinyl transferase superfamily protein</fullName>
    </submittedName>
</protein>
<dbReference type="EMBL" id="JAHHHD010000012">
    <property type="protein sequence ID" value="MBW4659459.1"/>
    <property type="molecule type" value="Genomic_DNA"/>
</dbReference>
<gene>
    <name evidence="5" type="ORF">KME15_12355</name>
</gene>
<dbReference type="Pfam" id="PF01648">
    <property type="entry name" value="ACPS"/>
    <property type="match status" value="1"/>
</dbReference>
<dbReference type="GO" id="GO:0005829">
    <property type="term" value="C:cytosol"/>
    <property type="evidence" value="ECO:0007669"/>
    <property type="project" value="TreeGrafter"/>
</dbReference>
<comment type="caution">
    <text evidence="5">The sequence shown here is derived from an EMBL/GenBank/DDBJ whole genome shotgun (WGS) entry which is preliminary data.</text>
</comment>